<dbReference type="EMBL" id="LT598463">
    <property type="protein sequence ID" value="SCU88852.1"/>
    <property type="molecule type" value="Genomic_DNA"/>
</dbReference>
<dbReference type="InterPro" id="IPR050827">
    <property type="entry name" value="CRP1_MDG1_kinase"/>
</dbReference>
<sequence length="683" mass="75598">MGNNPSTAHLGNRKVGHVTEDLRERQGSITSQLFPYRHLSRNSTSKNSARNHKNPRSQANRKSLFRNDYSLESKKDHVVTRNGSGLPAPPMCDTTNANADDSSSSSLRDHLAGLSLRSSEAHHLGGRSSSGVPALRSPGPSSPVVRPSTDEATPEQLSSVSSLKRLLVEGKVGNNIRGPISSIDIPTRSNTAFSDSYLSDDEDEEAILQGTDDVVINNSLLENAMKRKRNSKKKDQALSSLNSSETIQQQGIKKLKPLDFEQKKELPSFKAMVSRRNNESNDSDIAMPQLVAGEIGRFDSFENGTAEHYEGSMSSMRTSPNENENNDTLGHDAGTRVILKWRDNIVDPKTCKMAIISKDMSSALSHKNVSKKIPMEFNSSSNCWIAPNLTLPAGVYKFRFLINGELRHSNFLPTATDSFGNFVNWFEVISGSDFIEPSRDIVRSSSRLNTPDEIQQPVARAIRPQLLSDSSSSSNWKSSSAKFVERPGTPFSDYTGTLSRSGSAKPPLNHKQSSSYDYLAPLPQKVYEYSNEIPELFKANFTGNDENDADLDKPMPTPPPPAEGQPSFLHQVQDCNQDTLFAELQRNGEIDAQAAEDLFLQQYSIPDLPVYLDSSFLNKALSQFQNNSESKTTVNHIVPHVNLNHLLTSSIRDEIISVGCTTRYEGKFITQIIYTPCYYDKAD</sequence>
<evidence type="ECO:0000259" key="4">
    <source>
        <dbReference type="SMART" id="SM01010"/>
    </source>
</evidence>
<keyword evidence="6" id="KW-1185">Reference proteome</keyword>
<dbReference type="GO" id="GO:0007165">
    <property type="term" value="P:signal transduction"/>
    <property type="evidence" value="ECO:0007669"/>
    <property type="project" value="TreeGrafter"/>
</dbReference>
<dbReference type="GO" id="GO:0005737">
    <property type="term" value="C:cytoplasm"/>
    <property type="evidence" value="ECO:0007669"/>
    <property type="project" value="TreeGrafter"/>
</dbReference>
<comment type="similarity">
    <text evidence="1">Belongs to the 5'-AMP-activated protein kinase beta subunit family.</text>
</comment>
<gene>
    <name evidence="5" type="ORF">LAMI_0D11540G</name>
</gene>
<keyword evidence="2" id="KW-0597">Phosphoprotein</keyword>
<dbReference type="InterPro" id="IPR032640">
    <property type="entry name" value="AMPK1_CBM"/>
</dbReference>
<dbReference type="Proteomes" id="UP000191024">
    <property type="component" value="Chromosome D"/>
</dbReference>
<dbReference type="AlphaFoldDB" id="A0A1G4JF19"/>
<protein>
    <submittedName>
        <fullName evidence="5">LAMI_0D11540g1_1</fullName>
    </submittedName>
</protein>
<dbReference type="SUPFAM" id="SSF81296">
    <property type="entry name" value="E set domains"/>
    <property type="match status" value="1"/>
</dbReference>
<feature type="domain" description="Association with the SNF1 complex (ASC)" evidence="4">
    <location>
        <begin position="558"/>
        <end position="677"/>
    </location>
</feature>
<dbReference type="Pfam" id="PF16561">
    <property type="entry name" value="AMPK1_CBM"/>
    <property type="match status" value="1"/>
</dbReference>
<dbReference type="CDD" id="cd02859">
    <property type="entry name" value="E_set_AMPKbeta_like_N"/>
    <property type="match status" value="1"/>
</dbReference>
<feature type="region of interest" description="Disordered" evidence="3">
    <location>
        <begin position="310"/>
        <end position="331"/>
    </location>
</feature>
<dbReference type="PANTHER" id="PTHR10343:SF87">
    <property type="entry name" value="SNF1 PROTEIN KINASE SUBUNIT BETA-1"/>
    <property type="match status" value="1"/>
</dbReference>
<accession>A0A1G4JF19</accession>
<dbReference type="STRING" id="1230905.A0A1G4JF19"/>
<evidence type="ECO:0000256" key="2">
    <source>
        <dbReference type="ARBA" id="ARBA00022553"/>
    </source>
</evidence>
<feature type="compositionally biased region" description="Low complexity" evidence="3">
    <location>
        <begin position="136"/>
        <end position="147"/>
    </location>
</feature>
<evidence type="ECO:0000313" key="6">
    <source>
        <dbReference type="Proteomes" id="UP000191024"/>
    </source>
</evidence>
<dbReference type="Gene3D" id="2.60.40.10">
    <property type="entry name" value="Immunoglobulins"/>
    <property type="match status" value="1"/>
</dbReference>
<evidence type="ECO:0000256" key="1">
    <source>
        <dbReference type="ARBA" id="ARBA00010926"/>
    </source>
</evidence>
<dbReference type="InterPro" id="IPR013783">
    <property type="entry name" value="Ig-like_fold"/>
</dbReference>
<evidence type="ECO:0000313" key="5">
    <source>
        <dbReference type="EMBL" id="SCU88852.1"/>
    </source>
</evidence>
<dbReference type="GO" id="GO:0031588">
    <property type="term" value="C:nucleotide-activated protein kinase complex"/>
    <property type="evidence" value="ECO:0007669"/>
    <property type="project" value="TreeGrafter"/>
</dbReference>
<feature type="region of interest" description="Disordered" evidence="3">
    <location>
        <begin position="494"/>
        <end position="515"/>
    </location>
</feature>
<dbReference type="SUPFAM" id="SSF160219">
    <property type="entry name" value="AMPKBI-like"/>
    <property type="match status" value="1"/>
</dbReference>
<feature type="region of interest" description="Disordered" evidence="3">
    <location>
        <begin position="541"/>
        <end position="565"/>
    </location>
</feature>
<dbReference type="PANTHER" id="PTHR10343">
    <property type="entry name" value="5'-AMP-ACTIVATED PROTEIN KINASE , BETA SUBUNIT"/>
    <property type="match status" value="1"/>
</dbReference>
<dbReference type="InterPro" id="IPR014756">
    <property type="entry name" value="Ig_E-set"/>
</dbReference>
<feature type="compositionally biased region" description="Low complexity" evidence="3">
    <location>
        <begin position="93"/>
        <end position="106"/>
    </location>
</feature>
<proteinExistence type="inferred from homology"/>
<feature type="compositionally biased region" description="Polar residues" evidence="3">
    <location>
        <begin position="237"/>
        <end position="251"/>
    </location>
</feature>
<feature type="region of interest" description="Disordered" evidence="3">
    <location>
        <begin position="227"/>
        <end position="259"/>
    </location>
</feature>
<dbReference type="Gene3D" id="6.20.250.60">
    <property type="match status" value="1"/>
</dbReference>
<feature type="compositionally biased region" description="Basic and acidic residues" evidence="3">
    <location>
        <begin position="69"/>
        <end position="79"/>
    </location>
</feature>
<evidence type="ECO:0000256" key="3">
    <source>
        <dbReference type="SAM" id="MobiDB-lite"/>
    </source>
</evidence>
<dbReference type="InterPro" id="IPR037256">
    <property type="entry name" value="ASC_dom_sf"/>
</dbReference>
<dbReference type="Pfam" id="PF04739">
    <property type="entry name" value="AMPKBI"/>
    <property type="match status" value="1"/>
</dbReference>
<reference evidence="5 6" key="1">
    <citation type="submission" date="2016-03" db="EMBL/GenBank/DDBJ databases">
        <authorList>
            <person name="Devillers H."/>
        </authorList>
    </citation>
    <scope>NUCLEOTIDE SEQUENCE [LARGE SCALE GENOMIC DNA]</scope>
    <source>
        <strain evidence="5">CBS 11717</strain>
    </source>
</reference>
<dbReference type="SMART" id="SM01010">
    <property type="entry name" value="AMPKBI"/>
    <property type="match status" value="1"/>
</dbReference>
<organism evidence="5 6">
    <name type="scientific">Lachancea mirantina</name>
    <dbReference type="NCBI Taxonomy" id="1230905"/>
    <lineage>
        <taxon>Eukaryota</taxon>
        <taxon>Fungi</taxon>
        <taxon>Dikarya</taxon>
        <taxon>Ascomycota</taxon>
        <taxon>Saccharomycotina</taxon>
        <taxon>Saccharomycetes</taxon>
        <taxon>Saccharomycetales</taxon>
        <taxon>Saccharomycetaceae</taxon>
        <taxon>Lachancea</taxon>
    </lineage>
</organism>
<name>A0A1G4JF19_9SACH</name>
<dbReference type="GO" id="GO:0005634">
    <property type="term" value="C:nucleus"/>
    <property type="evidence" value="ECO:0007669"/>
    <property type="project" value="TreeGrafter"/>
</dbReference>
<dbReference type="OrthoDB" id="531008at2759"/>
<dbReference type="GO" id="GO:0019901">
    <property type="term" value="F:protein kinase binding"/>
    <property type="evidence" value="ECO:0007669"/>
    <property type="project" value="TreeGrafter"/>
</dbReference>
<feature type="compositionally biased region" description="Polar residues" evidence="3">
    <location>
        <begin position="312"/>
        <end position="328"/>
    </location>
</feature>
<dbReference type="InterPro" id="IPR006828">
    <property type="entry name" value="ASC_dom"/>
</dbReference>
<feature type="region of interest" description="Disordered" evidence="3">
    <location>
        <begin position="26"/>
        <end position="160"/>
    </location>
</feature>